<feature type="transmembrane region" description="Helical" evidence="3">
    <location>
        <begin position="201"/>
        <end position="220"/>
    </location>
</feature>
<dbReference type="HOGENOM" id="CLU_446033_0_0_11"/>
<feature type="transmembrane region" description="Helical" evidence="3">
    <location>
        <begin position="69"/>
        <end position="90"/>
    </location>
</feature>
<evidence type="ECO:0000256" key="2">
    <source>
        <dbReference type="SAM" id="MobiDB-lite"/>
    </source>
</evidence>
<sequence length="612" mass="63198">MHVTTVEATAHERDRRTHVRRERGRLLPHGTPLPDDVWMTRHRSFLIATWLVCLATFGWATVAQGVGHALLDCLPIAAAALLGSLATIGLGSRPGADADAGAGGVDVGAGAGSRRWRREAASSAVMLALMTASAVAVHLSHGLTEAHFLFFVAVGAGAAYQTWAPFLTAIGFVVLHHGVLASAPGHPIFNHPAAQEHPWRWALVHGGLLALAAAVGVASWRADELVRGRLSELGARSRLIVGTVADGIVALDEQGRVLEANPAALQLLAPVPPARDPLPGGARDAAPVTGRRLEELVDGYVPGPARAAGGHVSTRRGSVRRGDRCTPVAITVAPVPGGHLGEGRDDRVRAVVTLRDLSSTVRAQDAERALVDSTARERAQREDVAALSAAVRPPALRVAGLEAAVAYEPAASAPAGGDLYDWLRLPSGEVLLIVVDAMGRGTAATGEALAVTTTVRTLAVAGCPLGELVARAAAVLEVTHPELMATVLIAVLDPASGRLRLAGGGHPPAILVGADGAREITAEGRGIGYPSPGSCAVAEAVLAAGESLVLYTDGLVEGTRDIDAGLRELAGTAASLARVPVQEFVERLLTDVVTCARDDDDCLALVVRRPAA</sequence>
<keyword evidence="6" id="KW-1185">Reference proteome</keyword>
<dbReference type="GO" id="GO:0016791">
    <property type="term" value="F:phosphatase activity"/>
    <property type="evidence" value="ECO:0007669"/>
    <property type="project" value="TreeGrafter"/>
</dbReference>
<dbReference type="Gene3D" id="3.30.450.20">
    <property type="entry name" value="PAS domain"/>
    <property type="match status" value="1"/>
</dbReference>
<feature type="region of interest" description="Disordered" evidence="2">
    <location>
        <begin position="1"/>
        <end position="23"/>
    </location>
</feature>
<dbReference type="SUPFAM" id="SSF55785">
    <property type="entry name" value="PYP-like sensor domain (PAS domain)"/>
    <property type="match status" value="1"/>
</dbReference>
<dbReference type="InterPro" id="IPR052016">
    <property type="entry name" value="Bact_Sigma-Reg"/>
</dbReference>
<dbReference type="Gene3D" id="3.60.40.10">
    <property type="entry name" value="PPM-type phosphatase domain"/>
    <property type="match status" value="1"/>
</dbReference>
<organism evidence="5 6">
    <name type="scientific">Kineococcus radiotolerans (strain ATCC BAA-149 / DSM 14245 / SRS30216)</name>
    <dbReference type="NCBI Taxonomy" id="266940"/>
    <lineage>
        <taxon>Bacteria</taxon>
        <taxon>Bacillati</taxon>
        <taxon>Actinomycetota</taxon>
        <taxon>Actinomycetes</taxon>
        <taxon>Kineosporiales</taxon>
        <taxon>Kineosporiaceae</taxon>
        <taxon>Kineococcus</taxon>
    </lineage>
</organism>
<dbReference type="OrthoDB" id="108143at2"/>
<dbReference type="InterPro" id="IPR036457">
    <property type="entry name" value="PPM-type-like_dom_sf"/>
</dbReference>
<dbReference type="InterPro" id="IPR035965">
    <property type="entry name" value="PAS-like_dom_sf"/>
</dbReference>
<dbReference type="eggNOG" id="COG2208">
    <property type="taxonomic scope" value="Bacteria"/>
</dbReference>
<keyword evidence="3" id="KW-0472">Membrane</keyword>
<protein>
    <submittedName>
        <fullName evidence="5">Stage II sporulation E family protein</fullName>
    </submittedName>
</protein>
<evidence type="ECO:0000313" key="6">
    <source>
        <dbReference type="Proteomes" id="UP000001116"/>
    </source>
</evidence>
<dbReference type="SUPFAM" id="SSF81606">
    <property type="entry name" value="PP2C-like"/>
    <property type="match status" value="1"/>
</dbReference>
<accession>A6W9K8</accession>
<dbReference type="PANTHER" id="PTHR43156">
    <property type="entry name" value="STAGE II SPORULATION PROTEIN E-RELATED"/>
    <property type="match status" value="1"/>
</dbReference>
<feature type="transmembrane region" description="Helical" evidence="3">
    <location>
        <begin position="44"/>
        <end position="62"/>
    </location>
</feature>
<dbReference type="RefSeq" id="WP_011981364.1">
    <property type="nucleotide sequence ID" value="NC_009664.2"/>
</dbReference>
<name>A6W9K8_KINRD</name>
<feature type="domain" description="PPM-type phosphatase" evidence="4">
    <location>
        <begin position="398"/>
        <end position="609"/>
    </location>
</feature>
<dbReference type="InterPro" id="IPR000014">
    <property type="entry name" value="PAS"/>
</dbReference>
<reference evidence="6" key="1">
    <citation type="journal article" date="2008" name="PLoS ONE">
        <title>Survival in nuclear waste, extreme resistance, and potential applications gleaned from the genome sequence of Kineococcus radiotolerans SRS30216.</title>
        <authorList>
            <person name="Bagwell C.E."/>
            <person name="Bhat S."/>
            <person name="Hawkins G.M."/>
            <person name="Smith B.W."/>
            <person name="Biswas T."/>
            <person name="Hoover T.R."/>
            <person name="Saunders E."/>
            <person name="Han C.S."/>
            <person name="Tsodikov O.V."/>
            <person name="Shimkets L.J."/>
        </authorList>
    </citation>
    <scope>NUCLEOTIDE SEQUENCE [LARGE SCALE GENOMIC DNA]</scope>
    <source>
        <strain evidence="6">ATCC BAA-149 / DSM 14245 / SRS30216</strain>
    </source>
</reference>
<keyword evidence="1" id="KW-0378">Hydrolase</keyword>
<dbReference type="CDD" id="cd00130">
    <property type="entry name" value="PAS"/>
    <property type="match status" value="1"/>
</dbReference>
<keyword evidence="3" id="KW-0812">Transmembrane</keyword>
<dbReference type="AlphaFoldDB" id="A6W9K8"/>
<dbReference type="InterPro" id="IPR001932">
    <property type="entry name" value="PPM-type_phosphatase-like_dom"/>
</dbReference>
<dbReference type="PANTHER" id="PTHR43156:SF2">
    <property type="entry name" value="STAGE II SPORULATION PROTEIN E"/>
    <property type="match status" value="1"/>
</dbReference>
<keyword evidence="3" id="KW-1133">Transmembrane helix</keyword>
<dbReference type="SMART" id="SM00331">
    <property type="entry name" value="PP2C_SIG"/>
    <property type="match status" value="1"/>
</dbReference>
<evidence type="ECO:0000256" key="3">
    <source>
        <dbReference type="SAM" id="Phobius"/>
    </source>
</evidence>
<feature type="transmembrane region" description="Helical" evidence="3">
    <location>
        <begin position="169"/>
        <end position="189"/>
    </location>
</feature>
<dbReference type="EMBL" id="CP000750">
    <property type="protein sequence ID" value="ABS03497.1"/>
    <property type="molecule type" value="Genomic_DNA"/>
</dbReference>
<evidence type="ECO:0000259" key="4">
    <source>
        <dbReference type="SMART" id="SM00331"/>
    </source>
</evidence>
<feature type="transmembrane region" description="Helical" evidence="3">
    <location>
        <begin position="120"/>
        <end position="139"/>
    </location>
</feature>
<evidence type="ECO:0000256" key="1">
    <source>
        <dbReference type="ARBA" id="ARBA00022801"/>
    </source>
</evidence>
<dbReference type="Pfam" id="PF13188">
    <property type="entry name" value="PAS_8"/>
    <property type="match status" value="1"/>
</dbReference>
<gene>
    <name evidence="5" type="ordered locus">Krad_2012</name>
</gene>
<dbReference type="STRING" id="266940.Krad_2012"/>
<evidence type="ECO:0000313" key="5">
    <source>
        <dbReference type="EMBL" id="ABS03497.1"/>
    </source>
</evidence>
<proteinExistence type="predicted"/>
<dbReference type="Proteomes" id="UP000001116">
    <property type="component" value="Chromosome"/>
</dbReference>
<dbReference type="KEGG" id="kra:Krad_2012"/>
<dbReference type="Pfam" id="PF07228">
    <property type="entry name" value="SpoIIE"/>
    <property type="match status" value="1"/>
</dbReference>